<dbReference type="SUPFAM" id="SSF81585">
    <property type="entry name" value="PsbU/PolX domain-like"/>
    <property type="match status" value="1"/>
</dbReference>
<evidence type="ECO:0000313" key="2">
    <source>
        <dbReference type="EMBL" id="VFT92114.1"/>
    </source>
</evidence>
<evidence type="ECO:0000313" key="1">
    <source>
        <dbReference type="EMBL" id="KAF0693762.1"/>
    </source>
</evidence>
<name>A0A485L2U9_9STRA</name>
<sequence>MFDILNAPIVFTRICQLTKSYSQQTQMDNQDGGATTPRRLIISRRLHFGNDDPPKLNVNTATIEELQCIDGIGANLAVAIAAGRPFASLDELTTVRGIKAKTVVKLTRHLTVTALESP</sequence>
<dbReference type="Pfam" id="PF12836">
    <property type="entry name" value="HHH_3"/>
    <property type="match status" value="1"/>
</dbReference>
<keyword evidence="3" id="KW-1185">Reference proteome</keyword>
<dbReference type="EMBL" id="VJMH01005646">
    <property type="protein sequence ID" value="KAF0693762.1"/>
    <property type="molecule type" value="Genomic_DNA"/>
</dbReference>
<proteinExistence type="predicted"/>
<dbReference type="Gene3D" id="1.10.150.320">
    <property type="entry name" value="Photosystem II 12 kDa extrinsic protein"/>
    <property type="match status" value="1"/>
</dbReference>
<dbReference type="EMBL" id="CAADRA010005667">
    <property type="protein sequence ID" value="VFT92114.1"/>
    <property type="molecule type" value="Genomic_DNA"/>
</dbReference>
<evidence type="ECO:0000313" key="3">
    <source>
        <dbReference type="Proteomes" id="UP000332933"/>
    </source>
</evidence>
<accession>A0A485L2U9</accession>
<dbReference type="AlphaFoldDB" id="A0A485L2U9"/>
<organism evidence="2 3">
    <name type="scientific">Aphanomyces stellatus</name>
    <dbReference type="NCBI Taxonomy" id="120398"/>
    <lineage>
        <taxon>Eukaryota</taxon>
        <taxon>Sar</taxon>
        <taxon>Stramenopiles</taxon>
        <taxon>Oomycota</taxon>
        <taxon>Saprolegniomycetes</taxon>
        <taxon>Saprolegniales</taxon>
        <taxon>Verrucalvaceae</taxon>
        <taxon>Aphanomyces</taxon>
    </lineage>
</organism>
<dbReference type="OrthoDB" id="6237065at2759"/>
<reference evidence="2 3" key="1">
    <citation type="submission" date="2019-03" db="EMBL/GenBank/DDBJ databases">
        <authorList>
            <person name="Gaulin E."/>
            <person name="Dumas B."/>
        </authorList>
    </citation>
    <scope>NUCLEOTIDE SEQUENCE [LARGE SCALE GENOMIC DNA]</scope>
    <source>
        <strain evidence="2">CBS 568.67</strain>
    </source>
</reference>
<gene>
    <name evidence="2" type="primary">Aste57867_15305</name>
    <name evidence="1" type="ORF">As57867_015249</name>
    <name evidence="2" type="ORF">ASTE57867_15305</name>
</gene>
<reference evidence="1" key="2">
    <citation type="submission" date="2019-06" db="EMBL/GenBank/DDBJ databases">
        <title>Genomics analysis of Aphanomyces spp. identifies a new class of oomycete effector associated with host adaptation.</title>
        <authorList>
            <person name="Gaulin E."/>
        </authorList>
    </citation>
    <scope>NUCLEOTIDE SEQUENCE</scope>
    <source>
        <strain evidence="1">CBS 578.67</strain>
    </source>
</reference>
<dbReference type="PANTHER" id="PTHR21180">
    <property type="entry name" value="ENDONUCLEASE/EXONUCLEASE/PHOSPHATASE FAMILY DOMAIN-CONTAINING PROTEIN 1"/>
    <property type="match status" value="1"/>
</dbReference>
<dbReference type="Proteomes" id="UP000332933">
    <property type="component" value="Unassembled WGS sequence"/>
</dbReference>
<dbReference type="PANTHER" id="PTHR21180:SF32">
    <property type="entry name" value="ENDONUCLEASE_EXONUCLEASE_PHOSPHATASE FAMILY DOMAIN-CONTAINING PROTEIN 1"/>
    <property type="match status" value="1"/>
</dbReference>
<protein>
    <submittedName>
        <fullName evidence="2">Aste57867_15305 protein</fullName>
    </submittedName>
</protein>
<dbReference type="InterPro" id="IPR051675">
    <property type="entry name" value="Endo/Exo/Phosphatase_dom_1"/>
</dbReference>